<reference evidence="1 2" key="1">
    <citation type="submission" date="2015-06" db="EMBL/GenBank/DDBJ databases">
        <title>Survival trade-offs in plant roots during colonization by closely related pathogenic and mutualistic fungi.</title>
        <authorList>
            <person name="Hacquard S."/>
            <person name="Kracher B."/>
            <person name="Hiruma K."/>
            <person name="Weinman A."/>
            <person name="Muench P."/>
            <person name="Garrido Oter R."/>
            <person name="Ver Loren van Themaat E."/>
            <person name="Dallerey J.-F."/>
            <person name="Damm U."/>
            <person name="Henrissat B."/>
            <person name="Lespinet O."/>
            <person name="Thon M."/>
            <person name="Kemen E."/>
            <person name="McHardy A.C."/>
            <person name="Schulze-Lefert P."/>
            <person name="O'Connell R.J."/>
        </authorList>
    </citation>
    <scope>NUCLEOTIDE SEQUENCE [LARGE SCALE GENOMIC DNA]</scope>
    <source>
        <strain evidence="1 2">MAFF 238704</strain>
    </source>
</reference>
<evidence type="ECO:0000313" key="1">
    <source>
        <dbReference type="EMBL" id="KZL81046.1"/>
    </source>
</evidence>
<dbReference type="AlphaFoldDB" id="A0A167B9D2"/>
<dbReference type="Proteomes" id="UP000076584">
    <property type="component" value="Unassembled WGS sequence"/>
</dbReference>
<evidence type="ECO:0000313" key="2">
    <source>
        <dbReference type="Proteomes" id="UP000076584"/>
    </source>
</evidence>
<keyword evidence="2" id="KW-1185">Reference proteome</keyword>
<proteinExistence type="predicted"/>
<dbReference type="EMBL" id="LFIW01001782">
    <property type="protein sequence ID" value="KZL81046.1"/>
    <property type="molecule type" value="Genomic_DNA"/>
</dbReference>
<name>A0A167B9D2_COLIC</name>
<organism evidence="1 2">
    <name type="scientific">Colletotrichum incanum</name>
    <name type="common">Soybean anthracnose fungus</name>
    <dbReference type="NCBI Taxonomy" id="1573173"/>
    <lineage>
        <taxon>Eukaryota</taxon>
        <taxon>Fungi</taxon>
        <taxon>Dikarya</taxon>
        <taxon>Ascomycota</taxon>
        <taxon>Pezizomycotina</taxon>
        <taxon>Sordariomycetes</taxon>
        <taxon>Hypocreomycetidae</taxon>
        <taxon>Glomerellales</taxon>
        <taxon>Glomerellaceae</taxon>
        <taxon>Colletotrichum</taxon>
        <taxon>Colletotrichum spaethianum species complex</taxon>
    </lineage>
</organism>
<gene>
    <name evidence="1" type="ORF">CI238_03311</name>
</gene>
<accession>A0A167B9D2</accession>
<protein>
    <submittedName>
        <fullName evidence="1">Uncharacterized protein</fullName>
    </submittedName>
</protein>
<sequence>MSRYPSIAASLALFTGRPEVPCLPSLAAGLDALAPKQDEASPSRADGADDNRTTVMVFFLSKPSSRMNACLPNALLSHGTAPCSVQMKFCADQQTTEAVRMNAAFQTENRPPKEQ</sequence>
<comment type="caution">
    <text evidence="1">The sequence shown here is derived from an EMBL/GenBank/DDBJ whole genome shotgun (WGS) entry which is preliminary data.</text>
</comment>